<dbReference type="EMBL" id="BRXR01000001">
    <property type="protein sequence ID" value="GLC32181.1"/>
    <property type="molecule type" value="Genomic_DNA"/>
</dbReference>
<name>A0ABQ5NAQ8_9CLOT</name>
<accession>A0ABQ5NAQ8</accession>
<dbReference type="Proteomes" id="UP001208567">
    <property type="component" value="Unassembled WGS sequence"/>
</dbReference>
<comment type="caution">
    <text evidence="1">The sequence shown here is derived from an EMBL/GenBank/DDBJ whole genome shotgun (WGS) entry which is preliminary data.</text>
</comment>
<sequence length="353" mass="41237">MNYIIIQKDIYKQLTEDEFLIYCFARFEMKVLEDYTFSSSILNYKLNATTTRARKRLNIATKGLIEKGLLQSPIDDVYIINKTENIGYYFVLYDIEFEALKSNSNLLRYFCFLVTCLDNKTHQFTMANSFIQNGFNALYPEKKTNISNKTVILNNDTLTKLNLIEVIKQGENRSNIIKRVHIAEDYKNRTNEVKAKDTSIIEKEANSKVTQSVIKENKSTIDEKEVNKRYAEAIGIAESEINIRKDQYEIIDKVGLDNFIIIAKDCMPKYHYIFENQNTTPQQKSGIFIGMLIKNNELEKGLEDIKSREEERQRCNLSEAEIENMLRYTDNNNIQSPKPQLTDLSWALDEFNY</sequence>
<keyword evidence="2" id="KW-1185">Reference proteome</keyword>
<proteinExistence type="predicted"/>
<gene>
    <name evidence="1" type="ORF">bsdE14_35910</name>
</gene>
<organism evidence="1 2">
    <name type="scientific">Clostridium omnivorum</name>
    <dbReference type="NCBI Taxonomy" id="1604902"/>
    <lineage>
        <taxon>Bacteria</taxon>
        <taxon>Bacillati</taxon>
        <taxon>Bacillota</taxon>
        <taxon>Clostridia</taxon>
        <taxon>Eubacteriales</taxon>
        <taxon>Clostridiaceae</taxon>
        <taxon>Clostridium</taxon>
    </lineage>
</organism>
<evidence type="ECO:0000313" key="1">
    <source>
        <dbReference type="EMBL" id="GLC32181.1"/>
    </source>
</evidence>
<reference evidence="1 2" key="1">
    <citation type="journal article" date="2024" name="Int. J. Syst. Evol. Microbiol.">
        <title>Clostridium omnivorum sp. nov., isolated from anoxic soil under the treatment of reductive soil disinfestation.</title>
        <authorList>
            <person name="Ueki A."/>
            <person name="Tonouchi A."/>
            <person name="Kaku N."/>
            <person name="Honma S."/>
            <person name="Ueki K."/>
        </authorList>
    </citation>
    <scope>NUCLEOTIDE SEQUENCE [LARGE SCALE GENOMIC DNA]</scope>
    <source>
        <strain evidence="1 2">E14</strain>
    </source>
</reference>
<protein>
    <submittedName>
        <fullName evidence="1">Uncharacterized protein</fullName>
    </submittedName>
</protein>
<evidence type="ECO:0000313" key="2">
    <source>
        <dbReference type="Proteomes" id="UP001208567"/>
    </source>
</evidence>